<reference evidence="2 3" key="1">
    <citation type="journal article" date="2014" name="PLoS Genet.">
        <title>Hidden diversity in honey bee gut symbionts detected by single-cell genomics.</title>
        <authorList>
            <person name="Engel P."/>
            <person name="Stepanauskas R."/>
            <person name="Moran N."/>
        </authorList>
    </citation>
    <scope>NUCLEOTIDE SEQUENCE [LARGE SCALE GENOMIC DNA]</scope>
    <source>
        <strain evidence="2 3">SCGC AB-598-J21</strain>
    </source>
</reference>
<dbReference type="InterPro" id="IPR036291">
    <property type="entry name" value="NAD(P)-bd_dom_sf"/>
</dbReference>
<dbReference type="AlphaFoldDB" id="A0A074VHR9"/>
<dbReference type="SUPFAM" id="SSF51735">
    <property type="entry name" value="NAD(P)-binding Rossmann-fold domains"/>
    <property type="match status" value="1"/>
</dbReference>
<protein>
    <submittedName>
        <fullName evidence="2">Uncharacterized protein</fullName>
    </submittedName>
</protein>
<feature type="transmembrane region" description="Helical" evidence="1">
    <location>
        <begin position="45"/>
        <end position="63"/>
    </location>
</feature>
<feature type="non-terminal residue" evidence="2">
    <location>
        <position position="65"/>
    </location>
</feature>
<accession>A0A074VHR9</accession>
<organism evidence="2 3">
    <name type="scientific">Snodgrassella alvi SCGC AB-598-J21</name>
    <dbReference type="NCBI Taxonomy" id="1385367"/>
    <lineage>
        <taxon>Bacteria</taxon>
        <taxon>Pseudomonadati</taxon>
        <taxon>Pseudomonadota</taxon>
        <taxon>Betaproteobacteria</taxon>
        <taxon>Neisseriales</taxon>
        <taxon>Neisseriaceae</taxon>
        <taxon>Snodgrassella</taxon>
    </lineage>
</organism>
<evidence type="ECO:0000313" key="3">
    <source>
        <dbReference type="Proteomes" id="UP000027644"/>
    </source>
</evidence>
<dbReference type="Proteomes" id="UP000027644">
    <property type="component" value="Unassembled WGS sequence"/>
</dbReference>
<evidence type="ECO:0000256" key="1">
    <source>
        <dbReference type="SAM" id="Phobius"/>
    </source>
</evidence>
<comment type="caution">
    <text evidence="2">The sequence shown here is derived from an EMBL/GenBank/DDBJ whole genome shotgun (WGS) entry which is preliminary data.</text>
</comment>
<keyword evidence="1" id="KW-1133">Transmembrane helix</keyword>
<keyword evidence="1" id="KW-0812">Transmembrane</keyword>
<sequence length="65" mass="6876">MIVPSSRLLVPLHDLHPEEVAPLSDAALTPYHAIKRSAGKITPSAFVLVIGIGGLGHMAVQILKK</sequence>
<proteinExistence type="predicted"/>
<gene>
    <name evidence="2" type="ORF">SASC598J21_002850</name>
</gene>
<keyword evidence="1" id="KW-0472">Membrane</keyword>
<dbReference type="EMBL" id="AVQL01000228">
    <property type="protein sequence ID" value="KEQ01935.1"/>
    <property type="molecule type" value="Genomic_DNA"/>
</dbReference>
<dbReference type="Gene3D" id="3.90.180.10">
    <property type="entry name" value="Medium-chain alcohol dehydrogenases, catalytic domain"/>
    <property type="match status" value="1"/>
</dbReference>
<evidence type="ECO:0000313" key="2">
    <source>
        <dbReference type="EMBL" id="KEQ01935.1"/>
    </source>
</evidence>
<name>A0A074VHR9_9NEIS</name>
<dbReference type="Gene3D" id="3.40.50.720">
    <property type="entry name" value="NAD(P)-binding Rossmann-like Domain"/>
    <property type="match status" value="1"/>
</dbReference>